<dbReference type="AlphaFoldDB" id="A0A2M7U8N6"/>
<organism evidence="1 2">
    <name type="scientific">Candidatus Roizmanbacteria bacterium CG_4_10_14_0_2_um_filter_36_35</name>
    <dbReference type="NCBI Taxonomy" id="1974822"/>
    <lineage>
        <taxon>Bacteria</taxon>
        <taxon>Candidatus Roizmaniibacteriota</taxon>
    </lineage>
</organism>
<name>A0A2M7U8N6_9BACT</name>
<evidence type="ECO:0000313" key="1">
    <source>
        <dbReference type="EMBL" id="PIZ67588.1"/>
    </source>
</evidence>
<dbReference type="Gene3D" id="3.30.70.270">
    <property type="match status" value="1"/>
</dbReference>
<sequence length="199" mass="22280">MEIPLDIPTKYKNTLSSLTENSNLTIDELTGLPLETDEVRRKVANQLGNCLKAGKRFAVIYTDADNLKQANTVHSRDLGDMVIKYGAAVASDVIEKAQFDSKVEVYFYKPTYAADETITWVFGLSDENIKNINKSIDEIKPIKIDDPNFVFSTTSLVINSQHPDIAAVVDETTAWLKGNESRIPFDLYQEVEEKADSIN</sequence>
<accession>A0A2M7U8N6</accession>
<reference evidence="2" key="1">
    <citation type="submission" date="2017-09" db="EMBL/GenBank/DDBJ databases">
        <title>Depth-based differentiation of microbial function through sediment-hosted aquifers and enrichment of novel symbionts in the deep terrestrial subsurface.</title>
        <authorList>
            <person name="Probst A.J."/>
            <person name="Ladd B."/>
            <person name="Jarett J.K."/>
            <person name="Geller-Mcgrath D.E."/>
            <person name="Sieber C.M.K."/>
            <person name="Emerson J.B."/>
            <person name="Anantharaman K."/>
            <person name="Thomas B.C."/>
            <person name="Malmstrom R."/>
            <person name="Stieglmeier M."/>
            <person name="Klingl A."/>
            <person name="Woyke T."/>
            <person name="Ryan C.M."/>
            <person name="Banfield J.F."/>
        </authorList>
    </citation>
    <scope>NUCLEOTIDE SEQUENCE [LARGE SCALE GENOMIC DNA]</scope>
</reference>
<comment type="caution">
    <text evidence="1">The sequence shown here is derived from an EMBL/GenBank/DDBJ whole genome shotgun (WGS) entry which is preliminary data.</text>
</comment>
<dbReference type="InterPro" id="IPR043128">
    <property type="entry name" value="Rev_trsase/Diguanyl_cyclase"/>
</dbReference>
<protein>
    <recommendedName>
        <fullName evidence="3">GGDEF domain-containing protein</fullName>
    </recommendedName>
</protein>
<evidence type="ECO:0008006" key="3">
    <source>
        <dbReference type="Google" id="ProtNLM"/>
    </source>
</evidence>
<proteinExistence type="predicted"/>
<gene>
    <name evidence="1" type="ORF">COY13_02895</name>
</gene>
<dbReference type="EMBL" id="PFOE01000076">
    <property type="protein sequence ID" value="PIZ67588.1"/>
    <property type="molecule type" value="Genomic_DNA"/>
</dbReference>
<feature type="non-terminal residue" evidence="1">
    <location>
        <position position="199"/>
    </location>
</feature>
<evidence type="ECO:0000313" key="2">
    <source>
        <dbReference type="Proteomes" id="UP000230177"/>
    </source>
</evidence>
<dbReference type="Proteomes" id="UP000230177">
    <property type="component" value="Unassembled WGS sequence"/>
</dbReference>